<comment type="caution">
    <text evidence="10">The sequence shown here is derived from an EMBL/GenBank/DDBJ whole genome shotgun (WGS) entry which is preliminary data.</text>
</comment>
<keyword evidence="5" id="KW-0190">Covalent protein-DNA linkage</keyword>
<gene>
    <name evidence="10" type="ORF">GCN75_03570</name>
</gene>
<keyword evidence="2 8" id="KW-0645">Protease</keyword>
<dbReference type="GO" id="GO:0016829">
    <property type="term" value="F:lyase activity"/>
    <property type="evidence" value="ECO:0007669"/>
    <property type="project" value="UniProtKB-KW"/>
</dbReference>
<keyword evidence="11" id="KW-1185">Reference proteome</keyword>
<dbReference type="PANTHER" id="PTHR13604:SF0">
    <property type="entry name" value="ABASIC SITE PROCESSING PROTEIN HMCES"/>
    <property type="match status" value="1"/>
</dbReference>
<protein>
    <recommendedName>
        <fullName evidence="8">Abasic site processing protein</fullName>
        <ecNumber evidence="8">3.4.-.-</ecNumber>
    </recommendedName>
</protein>
<dbReference type="GO" id="GO:0003697">
    <property type="term" value="F:single-stranded DNA binding"/>
    <property type="evidence" value="ECO:0007669"/>
    <property type="project" value="InterPro"/>
</dbReference>
<dbReference type="SUPFAM" id="SSF143081">
    <property type="entry name" value="BB1717-like"/>
    <property type="match status" value="1"/>
</dbReference>
<dbReference type="EC" id="3.4.-.-" evidence="8"/>
<organism evidence="10 11">
    <name type="scientific">Janthinobacterium violaceinigrum</name>
    <dbReference type="NCBI Taxonomy" id="2654252"/>
    <lineage>
        <taxon>Bacteria</taxon>
        <taxon>Pseudomonadati</taxon>
        <taxon>Pseudomonadota</taxon>
        <taxon>Betaproteobacteria</taxon>
        <taxon>Burkholderiales</taxon>
        <taxon>Oxalobacteraceae</taxon>
        <taxon>Janthinobacterium</taxon>
    </lineage>
</organism>
<dbReference type="GO" id="GO:0006508">
    <property type="term" value="P:proteolysis"/>
    <property type="evidence" value="ECO:0007669"/>
    <property type="project" value="UniProtKB-KW"/>
</dbReference>
<evidence type="ECO:0000313" key="10">
    <source>
        <dbReference type="EMBL" id="KAB8066283.1"/>
    </source>
</evidence>
<dbReference type="RefSeq" id="WP_152281382.1">
    <property type="nucleotide sequence ID" value="NZ_WFLI01000003.1"/>
</dbReference>
<evidence type="ECO:0000256" key="5">
    <source>
        <dbReference type="ARBA" id="ARBA00023124"/>
    </source>
</evidence>
<keyword evidence="4 8" id="KW-0378">Hydrolase</keyword>
<sequence length="227" mass="25867">MCADYTPSRNDQIEERFGVRSPQLDLPLEAWPGYMAPILRGSHEAPGELEIAPAMFGMVPHWADHKLARQTYNARTETVASKPSFRSAWKRKQFCIIPACNFFEPNYETSKPVRWRIERADGGPVAIAGIWEFRPADQLLSFSMLTINADGHPLMQRFHKPDDEKRMVMILDPDQYQGWLDGSLVFEEDVYRQYPADLLIAQPDPLPPRTRAKPAAKADLAPPDSLF</sequence>
<proteinExistence type="inferred from homology"/>
<reference evidence="10 11" key="1">
    <citation type="submission" date="2019-10" db="EMBL/GenBank/DDBJ databases">
        <title>Three novel species isolated from a subtropical stream in China.</title>
        <authorList>
            <person name="Lu H."/>
        </authorList>
    </citation>
    <scope>NUCLEOTIDE SEQUENCE [LARGE SCALE GENOMIC DNA]</scope>
    <source>
        <strain evidence="10 11">FT13W</strain>
    </source>
</reference>
<dbReference type="EMBL" id="WFLI01000003">
    <property type="protein sequence ID" value="KAB8066283.1"/>
    <property type="molecule type" value="Genomic_DNA"/>
</dbReference>
<dbReference type="Gene3D" id="3.90.1680.10">
    <property type="entry name" value="SOS response associated peptidase-like"/>
    <property type="match status" value="1"/>
</dbReference>
<dbReference type="GO" id="GO:0106300">
    <property type="term" value="P:protein-DNA covalent cross-linking repair"/>
    <property type="evidence" value="ECO:0007669"/>
    <property type="project" value="InterPro"/>
</dbReference>
<dbReference type="InterPro" id="IPR003738">
    <property type="entry name" value="SRAP"/>
</dbReference>
<evidence type="ECO:0000256" key="8">
    <source>
        <dbReference type="RuleBase" id="RU364100"/>
    </source>
</evidence>
<keyword evidence="7" id="KW-0456">Lyase</keyword>
<evidence type="ECO:0000256" key="3">
    <source>
        <dbReference type="ARBA" id="ARBA00022763"/>
    </source>
</evidence>
<dbReference type="AlphaFoldDB" id="A0A6I1I5M2"/>
<dbReference type="Pfam" id="PF02586">
    <property type="entry name" value="SRAP"/>
    <property type="match status" value="1"/>
</dbReference>
<keyword evidence="6" id="KW-0238">DNA-binding</keyword>
<keyword evidence="3" id="KW-0227">DNA damage</keyword>
<feature type="compositionally biased region" description="Low complexity" evidence="9">
    <location>
        <begin position="213"/>
        <end position="227"/>
    </location>
</feature>
<evidence type="ECO:0000256" key="6">
    <source>
        <dbReference type="ARBA" id="ARBA00023125"/>
    </source>
</evidence>
<dbReference type="InterPro" id="IPR036590">
    <property type="entry name" value="SRAP-like"/>
</dbReference>
<feature type="region of interest" description="Disordered" evidence="9">
    <location>
        <begin position="202"/>
        <end position="227"/>
    </location>
</feature>
<evidence type="ECO:0000256" key="4">
    <source>
        <dbReference type="ARBA" id="ARBA00022801"/>
    </source>
</evidence>
<evidence type="ECO:0000256" key="2">
    <source>
        <dbReference type="ARBA" id="ARBA00022670"/>
    </source>
</evidence>
<accession>A0A6I1I5M2</accession>
<evidence type="ECO:0000256" key="1">
    <source>
        <dbReference type="ARBA" id="ARBA00008136"/>
    </source>
</evidence>
<dbReference type="PANTHER" id="PTHR13604">
    <property type="entry name" value="DC12-RELATED"/>
    <property type="match status" value="1"/>
</dbReference>
<dbReference type="GO" id="GO:0008233">
    <property type="term" value="F:peptidase activity"/>
    <property type="evidence" value="ECO:0007669"/>
    <property type="project" value="UniProtKB-KW"/>
</dbReference>
<evidence type="ECO:0000313" key="11">
    <source>
        <dbReference type="Proteomes" id="UP000468717"/>
    </source>
</evidence>
<dbReference type="Proteomes" id="UP000468717">
    <property type="component" value="Unassembled WGS sequence"/>
</dbReference>
<comment type="similarity">
    <text evidence="1 8">Belongs to the SOS response-associated peptidase family.</text>
</comment>
<name>A0A6I1I5M2_9BURK</name>
<evidence type="ECO:0000256" key="7">
    <source>
        <dbReference type="ARBA" id="ARBA00023239"/>
    </source>
</evidence>
<evidence type="ECO:0000256" key="9">
    <source>
        <dbReference type="SAM" id="MobiDB-lite"/>
    </source>
</evidence>